<keyword evidence="7" id="KW-1185">Reference proteome</keyword>
<organism evidence="6 7">
    <name type="scientific">Hyphodiscus hymeniophilus</name>
    <dbReference type="NCBI Taxonomy" id="353542"/>
    <lineage>
        <taxon>Eukaryota</taxon>
        <taxon>Fungi</taxon>
        <taxon>Dikarya</taxon>
        <taxon>Ascomycota</taxon>
        <taxon>Pezizomycotina</taxon>
        <taxon>Leotiomycetes</taxon>
        <taxon>Helotiales</taxon>
        <taxon>Hyphodiscaceae</taxon>
        <taxon>Hyphodiscus</taxon>
    </lineage>
</organism>
<protein>
    <submittedName>
        <fullName evidence="6">4 -methoxyviridicatin aspoquinolone biosynthesis cluster asqM</fullName>
    </submittedName>
</protein>
<dbReference type="Pfam" id="PF01494">
    <property type="entry name" value="FAD_binding_3"/>
    <property type="match status" value="2"/>
</dbReference>
<dbReference type="InterPro" id="IPR002938">
    <property type="entry name" value="FAD-bd"/>
</dbReference>
<dbReference type="SUPFAM" id="SSF51905">
    <property type="entry name" value="FAD/NAD(P)-binding domain"/>
    <property type="match status" value="1"/>
</dbReference>
<dbReference type="AlphaFoldDB" id="A0A9P7AUL2"/>
<evidence type="ECO:0000256" key="2">
    <source>
        <dbReference type="ARBA" id="ARBA00022827"/>
    </source>
</evidence>
<dbReference type="PANTHER" id="PTHR46972">
    <property type="entry name" value="MONOOXYGENASE ASQM-RELATED"/>
    <property type="match status" value="1"/>
</dbReference>
<dbReference type="EMBL" id="VNKQ01000015">
    <property type="protein sequence ID" value="KAG0646605.1"/>
    <property type="molecule type" value="Genomic_DNA"/>
</dbReference>
<dbReference type="GO" id="GO:0071949">
    <property type="term" value="F:FAD binding"/>
    <property type="evidence" value="ECO:0007669"/>
    <property type="project" value="InterPro"/>
</dbReference>
<proteinExistence type="predicted"/>
<dbReference type="OrthoDB" id="655030at2759"/>
<comment type="caution">
    <text evidence="6">The sequence shown here is derived from an EMBL/GenBank/DDBJ whole genome shotgun (WGS) entry which is preliminary data.</text>
</comment>
<evidence type="ECO:0000313" key="7">
    <source>
        <dbReference type="Proteomes" id="UP000785200"/>
    </source>
</evidence>
<dbReference type="Gene3D" id="3.50.50.60">
    <property type="entry name" value="FAD/NAD(P)-binding domain"/>
    <property type="match status" value="1"/>
</dbReference>
<evidence type="ECO:0000256" key="4">
    <source>
        <dbReference type="ARBA" id="ARBA00023033"/>
    </source>
</evidence>
<dbReference type="InterPro" id="IPR036188">
    <property type="entry name" value="FAD/NAD-bd_sf"/>
</dbReference>
<dbReference type="PRINTS" id="PR00420">
    <property type="entry name" value="RNGMNOXGNASE"/>
</dbReference>
<evidence type="ECO:0000259" key="5">
    <source>
        <dbReference type="Pfam" id="PF01494"/>
    </source>
</evidence>
<name>A0A9P7AUL2_9HELO</name>
<feature type="domain" description="FAD-binding" evidence="5">
    <location>
        <begin position="356"/>
        <end position="417"/>
    </location>
</feature>
<evidence type="ECO:0000256" key="1">
    <source>
        <dbReference type="ARBA" id="ARBA00022630"/>
    </source>
</evidence>
<keyword evidence="4" id="KW-0503">Monooxygenase</keyword>
<dbReference type="GO" id="GO:0004497">
    <property type="term" value="F:monooxygenase activity"/>
    <property type="evidence" value="ECO:0007669"/>
    <property type="project" value="UniProtKB-KW"/>
</dbReference>
<dbReference type="PANTHER" id="PTHR46972:SF1">
    <property type="entry name" value="FAD DEPENDENT OXIDOREDUCTASE DOMAIN-CONTAINING PROTEIN"/>
    <property type="match status" value="1"/>
</dbReference>
<gene>
    <name evidence="6" type="ORF">D0Z07_7351</name>
</gene>
<keyword evidence="1" id="KW-0285">Flavoprotein</keyword>
<keyword evidence="3" id="KW-0560">Oxidoreductase</keyword>
<feature type="domain" description="FAD-binding" evidence="5">
    <location>
        <begin position="46"/>
        <end position="219"/>
    </location>
</feature>
<evidence type="ECO:0000313" key="6">
    <source>
        <dbReference type="EMBL" id="KAG0646605.1"/>
    </source>
</evidence>
<dbReference type="Proteomes" id="UP000785200">
    <property type="component" value="Unassembled WGS sequence"/>
</dbReference>
<keyword evidence="2" id="KW-0274">FAD</keyword>
<accession>A0A9P7AUL2</accession>
<evidence type="ECO:0000256" key="3">
    <source>
        <dbReference type="ARBA" id="ARBA00023002"/>
    </source>
</evidence>
<reference evidence="6" key="1">
    <citation type="submission" date="2019-07" db="EMBL/GenBank/DDBJ databases">
        <title>Hyphodiscus hymeniophilus genome sequencing and assembly.</title>
        <authorList>
            <person name="Kramer G."/>
            <person name="Nodwell J."/>
        </authorList>
    </citation>
    <scope>NUCLEOTIDE SEQUENCE</scope>
    <source>
        <strain evidence="6">ATCC 34498</strain>
    </source>
</reference>
<sequence>MKSPSFLSLLKSPSKQIRLSSTFYHPPHKPIFNPKFRMSSSKQPRIAILGGGPGGLTLASLFTKFKIPYTVFELRSRPSPADLTTPSGSLDLHADDGLLALESCGLMDQFIALTGECSEDTIIADKHGKVHLQSLHEVSRHRPEISRNALTHLLISSIPEETIRWEHKVSSVQQVENGRWRLNFASTSPSSVPESVEEFDLVIGADGAWSKVRPELTEVKPIFSGKNWITLTIPYLTSKYPHLDEMLGKGSYMACEAGKGVIVQRGTMESARVYLIMDSPPCADPENWLHESRLSTMTPLELKTQLLTKPELYASWGESIRELISVGCDAGQAGSEMAIRGFYMLPSCSWEHRRGLTLIGDAAHLTLPSGEGVNAAMLEALQLSRGIAKALSAGTDFDEALAEYEKALFPRAKDLMADAVRMTEMLYAEDAPRSMVRFIESHMHPEE</sequence>